<proteinExistence type="predicted"/>
<organism evidence="1 2">
    <name type="scientific">Eleutherodactylus coqui</name>
    <name type="common">Puerto Rican coqui</name>
    <dbReference type="NCBI Taxonomy" id="57060"/>
    <lineage>
        <taxon>Eukaryota</taxon>
        <taxon>Metazoa</taxon>
        <taxon>Chordata</taxon>
        <taxon>Craniata</taxon>
        <taxon>Vertebrata</taxon>
        <taxon>Euteleostomi</taxon>
        <taxon>Amphibia</taxon>
        <taxon>Batrachia</taxon>
        <taxon>Anura</taxon>
        <taxon>Neobatrachia</taxon>
        <taxon>Hyloidea</taxon>
        <taxon>Eleutherodactylidae</taxon>
        <taxon>Eleutherodactylinae</taxon>
        <taxon>Eleutherodactylus</taxon>
        <taxon>Eleutherodactylus</taxon>
    </lineage>
</organism>
<dbReference type="EMBL" id="WNTK01000001">
    <property type="protein sequence ID" value="KAG9494478.1"/>
    <property type="molecule type" value="Genomic_DNA"/>
</dbReference>
<name>A0A8J6KHW7_ELECQ</name>
<dbReference type="AlphaFoldDB" id="A0A8J6KHW7"/>
<sequence>MRSGTIYGQEWHSLLFSNPLLQQKSDASAKEPLIGCRCSGYITNRDISTGFCGCVARENLSFTLISSSEIVQSEVVTPTQ</sequence>
<evidence type="ECO:0000313" key="1">
    <source>
        <dbReference type="EMBL" id="KAG9494478.1"/>
    </source>
</evidence>
<evidence type="ECO:0000313" key="2">
    <source>
        <dbReference type="Proteomes" id="UP000770717"/>
    </source>
</evidence>
<dbReference type="Proteomes" id="UP000770717">
    <property type="component" value="Unassembled WGS sequence"/>
</dbReference>
<comment type="caution">
    <text evidence="1">The sequence shown here is derived from an EMBL/GenBank/DDBJ whole genome shotgun (WGS) entry which is preliminary data.</text>
</comment>
<protein>
    <submittedName>
        <fullName evidence="1">Uncharacterized protein</fullName>
    </submittedName>
</protein>
<reference evidence="1" key="1">
    <citation type="thesis" date="2020" institute="ProQuest LLC" country="789 East Eisenhower Parkway, Ann Arbor, MI, USA">
        <title>Comparative Genomics and Chromosome Evolution.</title>
        <authorList>
            <person name="Mudd A.B."/>
        </authorList>
    </citation>
    <scope>NUCLEOTIDE SEQUENCE</scope>
    <source>
        <strain evidence="1">HN-11 Male</strain>
        <tissue evidence="1">Kidney and liver</tissue>
    </source>
</reference>
<accession>A0A8J6KHW7</accession>
<keyword evidence="2" id="KW-1185">Reference proteome</keyword>
<gene>
    <name evidence="1" type="ORF">GDO78_002019</name>
</gene>